<dbReference type="InterPro" id="IPR021874">
    <property type="entry name" value="Phage_Mu_Gp27"/>
</dbReference>
<dbReference type="RefSeq" id="WP_121209570.1">
    <property type="nucleotide sequence ID" value="NZ_RBIM01000001.1"/>
</dbReference>
<dbReference type="Pfam" id="PF11985">
    <property type="entry name" value="Phage_Mu_Gp27"/>
    <property type="match status" value="1"/>
</dbReference>
<name>A0A495DNI5_9PROT</name>
<dbReference type="Proteomes" id="UP000273675">
    <property type="component" value="Unassembled WGS sequence"/>
</dbReference>
<dbReference type="OrthoDB" id="7594814at2"/>
<organism evidence="1 2">
    <name type="scientific">Maricaulis maris</name>
    <dbReference type="NCBI Taxonomy" id="74318"/>
    <lineage>
        <taxon>Bacteria</taxon>
        <taxon>Pseudomonadati</taxon>
        <taxon>Pseudomonadota</taxon>
        <taxon>Alphaproteobacteria</taxon>
        <taxon>Maricaulales</taxon>
        <taxon>Maricaulaceae</taxon>
        <taxon>Maricaulis</taxon>
    </lineage>
</organism>
<comment type="caution">
    <text evidence="1">The sequence shown here is derived from an EMBL/GenBank/DDBJ whole genome shotgun (WGS) entry which is preliminary data.</text>
</comment>
<sequence>MARRSRTKRQRRQGRGRLSTLDLLPDEADGDILWLNEELREGRRLQIDLLEEFNARLADKGIGSISKSAFSRYSVRKATQFRQLDETRRISVELADMLGVDSSDKMTIALSEMLKMAAFRIAEGGNLGTKDVMELARATQSLTSAQKASADYRRQLQDEFNERVEDGADRAEVIAREAGLSADRIAQLRREFLGVRAS</sequence>
<reference evidence="1 2" key="1">
    <citation type="submission" date="2018-10" db="EMBL/GenBank/DDBJ databases">
        <title>Genomic Encyclopedia of Type Strains, Phase IV (KMG-IV): sequencing the most valuable type-strain genomes for metagenomic binning, comparative biology and taxonomic classification.</title>
        <authorList>
            <person name="Goeker M."/>
        </authorList>
    </citation>
    <scope>NUCLEOTIDE SEQUENCE [LARGE SCALE GENOMIC DNA]</scope>
    <source>
        <strain evidence="1 2">DSM 4734</strain>
    </source>
</reference>
<dbReference type="AlphaFoldDB" id="A0A495DNI5"/>
<dbReference type="EMBL" id="RBIM01000001">
    <property type="protein sequence ID" value="RKR03589.1"/>
    <property type="molecule type" value="Genomic_DNA"/>
</dbReference>
<protein>
    <submittedName>
        <fullName evidence="1">Uncharacterized protein DUF3486</fullName>
    </submittedName>
</protein>
<gene>
    <name evidence="1" type="ORF">C7435_0025</name>
</gene>
<evidence type="ECO:0000313" key="1">
    <source>
        <dbReference type="EMBL" id="RKR03589.1"/>
    </source>
</evidence>
<evidence type="ECO:0000313" key="2">
    <source>
        <dbReference type="Proteomes" id="UP000273675"/>
    </source>
</evidence>
<proteinExistence type="predicted"/>
<accession>A0A495DNI5</accession>